<dbReference type="EMBL" id="VJMJ01000172">
    <property type="protein sequence ID" value="KAF0728815.1"/>
    <property type="molecule type" value="Genomic_DNA"/>
</dbReference>
<gene>
    <name evidence="1" type="ORF">Ae201684_013385</name>
</gene>
<name>A0A6G0WN82_9STRA</name>
<evidence type="ECO:0000313" key="2">
    <source>
        <dbReference type="Proteomes" id="UP000481153"/>
    </source>
</evidence>
<dbReference type="Proteomes" id="UP000481153">
    <property type="component" value="Unassembled WGS sequence"/>
</dbReference>
<proteinExistence type="predicted"/>
<evidence type="ECO:0000313" key="1">
    <source>
        <dbReference type="EMBL" id="KAF0728815.1"/>
    </source>
</evidence>
<comment type="caution">
    <text evidence="1">The sequence shown here is derived from an EMBL/GenBank/DDBJ whole genome shotgun (WGS) entry which is preliminary data.</text>
</comment>
<dbReference type="AlphaFoldDB" id="A0A6G0WN82"/>
<organism evidence="1 2">
    <name type="scientific">Aphanomyces euteiches</name>
    <dbReference type="NCBI Taxonomy" id="100861"/>
    <lineage>
        <taxon>Eukaryota</taxon>
        <taxon>Sar</taxon>
        <taxon>Stramenopiles</taxon>
        <taxon>Oomycota</taxon>
        <taxon>Saprolegniomycetes</taxon>
        <taxon>Saprolegniales</taxon>
        <taxon>Verrucalvaceae</taxon>
        <taxon>Aphanomyces</taxon>
    </lineage>
</organism>
<keyword evidence="2" id="KW-1185">Reference proteome</keyword>
<reference evidence="1 2" key="1">
    <citation type="submission" date="2019-07" db="EMBL/GenBank/DDBJ databases">
        <title>Genomics analysis of Aphanomyces spp. identifies a new class of oomycete effector associated with host adaptation.</title>
        <authorList>
            <person name="Gaulin E."/>
        </authorList>
    </citation>
    <scope>NUCLEOTIDE SEQUENCE [LARGE SCALE GENOMIC DNA]</scope>
    <source>
        <strain evidence="1 2">ATCC 201684</strain>
    </source>
</reference>
<protein>
    <submittedName>
        <fullName evidence="1">Uncharacterized protein</fullName>
    </submittedName>
</protein>
<sequence>MPRQGVRMATLKGIEKLIKRLVVEHPDQSSTVKRKLRHLVDLYNCILRVRYLQPRFPLLKSLGALSILPYLHVDDFVQELRVSQETFAYILSLIEVDPNFMSKSNNSQVSVWIQLACALHRLGHNGSGSSCGMVARAKGVGQGSVFLYTTRVIDALKKLASKWISWPSPHERKL</sequence>
<dbReference type="VEuPathDB" id="FungiDB:AeMF1_019869"/>
<accession>A0A6G0WN82</accession>